<dbReference type="PIRSF" id="PIRSF031402">
    <property type="entry name" value="SYS1_homologue"/>
    <property type="match status" value="1"/>
</dbReference>
<evidence type="ECO:0000256" key="6">
    <source>
        <dbReference type="ARBA" id="ARBA00022692"/>
    </source>
</evidence>
<feature type="transmembrane region" description="Helical" evidence="12">
    <location>
        <begin position="102"/>
        <end position="120"/>
    </location>
</feature>
<evidence type="ECO:0000256" key="10">
    <source>
        <dbReference type="ARBA" id="ARBA00023136"/>
    </source>
</evidence>
<comment type="subunit">
    <text evidence="3">Interacts with ARFRP1.</text>
</comment>
<dbReference type="Pfam" id="PF09801">
    <property type="entry name" value="SYS1"/>
    <property type="match status" value="1"/>
</dbReference>
<dbReference type="GO" id="GO:0006895">
    <property type="term" value="P:Golgi to endosome transport"/>
    <property type="evidence" value="ECO:0007669"/>
    <property type="project" value="TreeGrafter"/>
</dbReference>
<evidence type="ECO:0000256" key="11">
    <source>
        <dbReference type="ARBA" id="ARBA00025508"/>
    </source>
</evidence>
<dbReference type="PANTHER" id="PTHR12952:SF0">
    <property type="entry name" value="PROTEIN SYS1 HOMOLOG"/>
    <property type="match status" value="1"/>
</dbReference>
<dbReference type="Ensembl" id="ENSEBUT00000024947.1">
    <property type="protein sequence ID" value="ENSEBUP00000024372.1"/>
    <property type="gene ID" value="ENSEBUG00000015028.1"/>
</dbReference>
<evidence type="ECO:0000313" key="13">
    <source>
        <dbReference type="Ensembl" id="ENSEBUP00000024372.1"/>
    </source>
</evidence>
<evidence type="ECO:0000256" key="8">
    <source>
        <dbReference type="ARBA" id="ARBA00022989"/>
    </source>
</evidence>
<keyword evidence="10 12" id="KW-0472">Membrane</keyword>
<protein>
    <recommendedName>
        <fullName evidence="4">Protein SYS1 homolog</fullName>
    </recommendedName>
</protein>
<comment type="subcellular location">
    <subcellularLocation>
        <location evidence="1">Golgi apparatus membrane</location>
        <topology evidence="1">Multi-pass membrane protein</topology>
    </subcellularLocation>
</comment>
<keyword evidence="7" id="KW-0653">Protein transport</keyword>
<feature type="transmembrane region" description="Helical" evidence="12">
    <location>
        <begin position="126"/>
        <end position="149"/>
    </location>
</feature>
<keyword evidence="8 12" id="KW-1133">Transmembrane helix</keyword>
<dbReference type="GO" id="GO:0043001">
    <property type="term" value="P:Golgi to plasma membrane protein transport"/>
    <property type="evidence" value="ECO:0007669"/>
    <property type="project" value="TreeGrafter"/>
</dbReference>
<keyword evidence="9" id="KW-0333">Golgi apparatus</keyword>
<dbReference type="GO" id="GO:0005829">
    <property type="term" value="C:cytosol"/>
    <property type="evidence" value="ECO:0007669"/>
    <property type="project" value="GOC"/>
</dbReference>
<keyword evidence="6 12" id="KW-0812">Transmembrane</keyword>
<dbReference type="GO" id="GO:0034067">
    <property type="term" value="P:protein localization to Golgi apparatus"/>
    <property type="evidence" value="ECO:0007669"/>
    <property type="project" value="TreeGrafter"/>
</dbReference>
<dbReference type="InterPro" id="IPR019185">
    <property type="entry name" value="Integral_membrane_SYS1-rel"/>
</dbReference>
<evidence type="ECO:0000313" key="14">
    <source>
        <dbReference type="Proteomes" id="UP000694388"/>
    </source>
</evidence>
<evidence type="ECO:0000256" key="7">
    <source>
        <dbReference type="ARBA" id="ARBA00022927"/>
    </source>
</evidence>
<evidence type="ECO:0000256" key="3">
    <source>
        <dbReference type="ARBA" id="ARBA00011215"/>
    </source>
</evidence>
<reference evidence="13" key="2">
    <citation type="submission" date="2025-09" db="UniProtKB">
        <authorList>
            <consortium name="Ensembl"/>
        </authorList>
    </citation>
    <scope>IDENTIFICATION</scope>
</reference>
<dbReference type="AlphaFoldDB" id="A0A8C4R4U2"/>
<dbReference type="OMA" id="EYEMVGM"/>
<evidence type="ECO:0000256" key="4">
    <source>
        <dbReference type="ARBA" id="ARBA00014516"/>
    </source>
</evidence>
<dbReference type="GO" id="GO:0000139">
    <property type="term" value="C:Golgi membrane"/>
    <property type="evidence" value="ECO:0007669"/>
    <property type="project" value="UniProtKB-SubCell"/>
</dbReference>
<dbReference type="GeneTree" id="ENSGT00940000154347"/>
<keyword evidence="5" id="KW-0813">Transport</keyword>
<keyword evidence="14" id="KW-1185">Reference proteome</keyword>
<name>A0A8C4R4U2_EPTBU</name>
<dbReference type="PANTHER" id="PTHR12952">
    <property type="entry name" value="SYS1"/>
    <property type="match status" value="1"/>
</dbReference>
<evidence type="ECO:0000256" key="5">
    <source>
        <dbReference type="ARBA" id="ARBA00022448"/>
    </source>
</evidence>
<dbReference type="Proteomes" id="UP000694388">
    <property type="component" value="Unplaced"/>
</dbReference>
<sequence length="166" mass="18931">MWRCVSKRNIMAGRFRSTIWDPVLIVSQMALVQSIFYSGVGLWLAMLDALLNAPRSLQQVFRYELLEFSSTRGRVPMFAFTFNALSCAVGLWMFVRRGRQCLDFALTAHGFHLLACWGYNGHLPSALSWWLVQLIAVTIAAVLAEYLCMRSELRAIPLRLGRKVDL</sequence>
<evidence type="ECO:0000256" key="9">
    <source>
        <dbReference type="ARBA" id="ARBA00023034"/>
    </source>
</evidence>
<evidence type="ECO:0000256" key="2">
    <source>
        <dbReference type="ARBA" id="ARBA00008160"/>
    </source>
</evidence>
<comment type="similarity">
    <text evidence="2">Belongs to the SYS1 family.</text>
</comment>
<comment type="function">
    <text evidence="11">Involved in protein trafficking. May serve as a receptor for ARFRP1.</text>
</comment>
<proteinExistence type="inferred from homology"/>
<dbReference type="InterPro" id="IPR016973">
    <property type="entry name" value="Integral_membrane_SYS1"/>
</dbReference>
<feature type="transmembrane region" description="Helical" evidence="12">
    <location>
        <begin position="21"/>
        <end position="46"/>
    </location>
</feature>
<accession>A0A8C4R4U2</accession>
<organism evidence="13 14">
    <name type="scientific">Eptatretus burgeri</name>
    <name type="common">Inshore hagfish</name>
    <dbReference type="NCBI Taxonomy" id="7764"/>
    <lineage>
        <taxon>Eukaryota</taxon>
        <taxon>Metazoa</taxon>
        <taxon>Chordata</taxon>
        <taxon>Craniata</taxon>
        <taxon>Vertebrata</taxon>
        <taxon>Cyclostomata</taxon>
        <taxon>Myxini</taxon>
        <taxon>Myxiniformes</taxon>
        <taxon>Myxinidae</taxon>
        <taxon>Eptatretinae</taxon>
        <taxon>Eptatretus</taxon>
    </lineage>
</organism>
<evidence type="ECO:0000256" key="12">
    <source>
        <dbReference type="SAM" id="Phobius"/>
    </source>
</evidence>
<feature type="transmembrane region" description="Helical" evidence="12">
    <location>
        <begin position="75"/>
        <end position="95"/>
    </location>
</feature>
<dbReference type="GO" id="GO:0005802">
    <property type="term" value="C:trans-Golgi network"/>
    <property type="evidence" value="ECO:0007669"/>
    <property type="project" value="TreeGrafter"/>
</dbReference>
<reference evidence="13" key="1">
    <citation type="submission" date="2025-08" db="UniProtKB">
        <authorList>
            <consortium name="Ensembl"/>
        </authorList>
    </citation>
    <scope>IDENTIFICATION</scope>
</reference>
<evidence type="ECO:0000256" key="1">
    <source>
        <dbReference type="ARBA" id="ARBA00004653"/>
    </source>
</evidence>